<feature type="compositionally biased region" description="Low complexity" evidence="6">
    <location>
        <begin position="317"/>
        <end position="329"/>
    </location>
</feature>
<dbReference type="Proteomes" id="UP001141327">
    <property type="component" value="Unassembled WGS sequence"/>
</dbReference>
<accession>A0ABQ8UQH8</accession>
<comment type="caution">
    <text evidence="8">The sequence shown here is derived from an EMBL/GenBank/DDBJ whole genome shotgun (WGS) entry which is preliminary data.</text>
</comment>
<feature type="region of interest" description="Disordered" evidence="6">
    <location>
        <begin position="303"/>
        <end position="358"/>
    </location>
</feature>
<feature type="compositionally biased region" description="Low complexity" evidence="6">
    <location>
        <begin position="252"/>
        <end position="264"/>
    </location>
</feature>
<feature type="region of interest" description="Disordered" evidence="6">
    <location>
        <begin position="1014"/>
        <end position="1043"/>
    </location>
</feature>
<dbReference type="EMBL" id="JAPMOS010000011">
    <property type="protein sequence ID" value="KAJ4460701.1"/>
    <property type="molecule type" value="Genomic_DNA"/>
</dbReference>
<comment type="subcellular location">
    <subcellularLocation>
        <location evidence="1">Cytoplasm</location>
    </subcellularLocation>
</comment>
<protein>
    <recommendedName>
        <fullName evidence="7">UDENN FLCN/SMCR8-type domain-containing protein</fullName>
    </recommendedName>
</protein>
<evidence type="ECO:0000256" key="4">
    <source>
        <dbReference type="ARBA" id="ARBA00023006"/>
    </source>
</evidence>
<feature type="compositionally biased region" description="Low complexity" evidence="6">
    <location>
        <begin position="1014"/>
        <end position="1032"/>
    </location>
</feature>
<sequence length="1043" mass="113464">MSSPPPVPKPAAKFLSDFLIVTEFNEQEGPIPLLVVPESAVGSFSINNFAVRIMAMAVDYQSKFEADALPTDSDVVLSDETENLYAYVHHFTLQDVYARGYVRPVALSFVTNSRDKIFRNFDDLHTSFCRVARELKAGNWNVFRRDLMRRLVSVRYTERLLRRRLPVAMQERWWEHLRKGVEMWSDEIDGPQEHGLDLEGLLIPEVISDLVDLEMRLRRLYGRRKPLIERALRDKGSAPNGSPTNSPPSSPPQSSTAVTAASAPTPAPEPPATGPGSQPRNLVQPGESDEIGALVRQQEALDDPRVPLDPPDPSFVPPAATSPAPADSTTPPPRPCSDLRGRDAPEGDEPEPPPQLLLPPSRYKCIAFEVSLRTIDRLCGATDVFPRVDEHLRAIRAHFARPLFVMQLERDDALACMHPPLGALLTIGRCATIHMDPALELAATEYCMPPPTYSAPQPPTPPLDTHPQDRLRKQRGRLMEALGARIEALGDQVMGPGGVASPVPPPAVPEQQHDGAEASPGEPGRPACDTDSVSEAGPGTSPAPLPPSPMFRQQPGTPATPPRTTPGSPPPHSPIPGPQLPGMGTPSVSSSRSSSALVTVAPLPPGPTIIGAAAPFTRLTADAALAAAVVAQGAVPLAGRTAAAAAAETALQDALASPLRAGAEERPHPLGGRGGAAMLRTDSTSSFEVVTVDRPRDTGPPVGLCAEMAALAKTHYAASLFDRPAFYPSDLLKVFQRYSYMRHIVFSLLRGCPVVILAHTRNRAVVAAMVGMLSMFVPGPPSIALVDQWRTQELTVESLATLRLCGYPKALARLRQGVVDNVALWDFEGDTFRGVPFRRGPLFERMFPMDTTTWRQENLSGPFLAHLQAWLLRFAAKGFLYHTVLRLFERQLHPMLAPSHFPYYPLTPYLVPLPECYRRLLAHPQLAGPSHRVAPLVTYPHASTVLRQRKAERQKIMDHLDLQGDDRAIVRYLAEVVQNQQRNPQPGAGAVLRLTTPTAGDLNGVRVLANSAQADLAAAQQQQQQQQQLGPRASPPPVPIPRK</sequence>
<dbReference type="PROSITE" id="PS51834">
    <property type="entry name" value="DENN_FLCN_SMCR8"/>
    <property type="match status" value="1"/>
</dbReference>
<evidence type="ECO:0000313" key="8">
    <source>
        <dbReference type="EMBL" id="KAJ4460701.1"/>
    </source>
</evidence>
<evidence type="ECO:0000256" key="3">
    <source>
        <dbReference type="ARBA" id="ARBA00022658"/>
    </source>
</evidence>
<proteinExistence type="inferred from homology"/>
<feature type="compositionally biased region" description="Pro residues" evidence="6">
    <location>
        <begin position="1033"/>
        <end position="1043"/>
    </location>
</feature>
<dbReference type="InterPro" id="IPR037520">
    <property type="entry name" value="Folliculin/SMCR8_longin"/>
</dbReference>
<evidence type="ECO:0000256" key="1">
    <source>
        <dbReference type="ARBA" id="ARBA00004496"/>
    </source>
</evidence>
<feature type="compositionally biased region" description="Pro residues" evidence="6">
    <location>
        <begin position="307"/>
        <end position="316"/>
    </location>
</feature>
<keyword evidence="3" id="KW-0344">Guanine-nucleotide releasing factor</keyword>
<gene>
    <name evidence="8" type="ORF">PAPYR_2929</name>
</gene>
<evidence type="ECO:0000256" key="5">
    <source>
        <dbReference type="ARBA" id="ARBA00038137"/>
    </source>
</evidence>
<evidence type="ECO:0000313" key="9">
    <source>
        <dbReference type="Proteomes" id="UP001141327"/>
    </source>
</evidence>
<name>A0ABQ8UQH8_9EUKA</name>
<dbReference type="PANTHER" id="PTHR31334">
    <property type="entry name" value="SMITH-MAGENIS SYNDROME REGION GENE 8 PROTEIN"/>
    <property type="match status" value="1"/>
</dbReference>
<evidence type="ECO:0000256" key="6">
    <source>
        <dbReference type="SAM" id="MobiDB-lite"/>
    </source>
</evidence>
<dbReference type="PANTHER" id="PTHR31334:SF1">
    <property type="entry name" value="GUANINE NUCLEOTIDE EXCHANGE PROTEIN SMCR8"/>
    <property type="match status" value="1"/>
</dbReference>
<feature type="domain" description="UDENN FLCN/SMCR8-type" evidence="7">
    <location>
        <begin position="9"/>
        <end position="978"/>
    </location>
</feature>
<dbReference type="InterPro" id="IPR037521">
    <property type="entry name" value="FLCN/SMCR8_DENN"/>
</dbReference>
<feature type="compositionally biased region" description="Pro residues" evidence="6">
    <location>
        <begin position="558"/>
        <end position="579"/>
    </location>
</feature>
<dbReference type="Pfam" id="PF11704">
    <property type="entry name" value="Folliculin"/>
    <property type="match status" value="1"/>
</dbReference>
<keyword evidence="4" id="KW-0072">Autophagy</keyword>
<feature type="region of interest" description="Disordered" evidence="6">
    <location>
        <begin position="492"/>
        <end position="593"/>
    </location>
</feature>
<feature type="region of interest" description="Disordered" evidence="6">
    <location>
        <begin position="231"/>
        <end position="285"/>
    </location>
</feature>
<reference evidence="8" key="1">
    <citation type="journal article" date="2022" name="bioRxiv">
        <title>Genomics of Preaxostyla Flagellates Illuminates Evolutionary Transitions and the Path Towards Mitochondrial Loss.</title>
        <authorList>
            <person name="Novak L.V.F."/>
            <person name="Treitli S.C."/>
            <person name="Pyrih J."/>
            <person name="Halakuc P."/>
            <person name="Pipaliya S.V."/>
            <person name="Vacek V."/>
            <person name="Brzon O."/>
            <person name="Soukal P."/>
            <person name="Eme L."/>
            <person name="Dacks J.B."/>
            <person name="Karnkowska A."/>
            <person name="Elias M."/>
            <person name="Hampl V."/>
        </authorList>
    </citation>
    <scope>NUCLEOTIDE SEQUENCE</scope>
    <source>
        <strain evidence="8">RCP-MX</strain>
    </source>
</reference>
<evidence type="ECO:0000259" key="7">
    <source>
        <dbReference type="PROSITE" id="PS51834"/>
    </source>
</evidence>
<keyword evidence="9" id="KW-1185">Reference proteome</keyword>
<organism evidence="8 9">
    <name type="scientific">Paratrimastix pyriformis</name>
    <dbReference type="NCBI Taxonomy" id="342808"/>
    <lineage>
        <taxon>Eukaryota</taxon>
        <taxon>Metamonada</taxon>
        <taxon>Preaxostyla</taxon>
        <taxon>Paratrimastigidae</taxon>
        <taxon>Paratrimastix</taxon>
    </lineage>
</organism>
<evidence type="ECO:0000256" key="2">
    <source>
        <dbReference type="ARBA" id="ARBA00022490"/>
    </source>
</evidence>
<comment type="similarity">
    <text evidence="5">Belongs to the SMCR8 family.</text>
</comment>
<keyword evidence="2" id="KW-0963">Cytoplasm</keyword>